<proteinExistence type="predicted"/>
<keyword evidence="2" id="KW-0949">S-adenosyl-L-methionine</keyword>
<dbReference type="GO" id="GO:0032259">
    <property type="term" value="P:methylation"/>
    <property type="evidence" value="ECO:0007669"/>
    <property type="project" value="UniProtKB-KW"/>
</dbReference>
<dbReference type="PANTHER" id="PTHR47739">
    <property type="entry name" value="TRNA1(VAL) (ADENINE(37)-N6)-METHYLTRANSFERASE"/>
    <property type="match status" value="1"/>
</dbReference>
<dbReference type="CDD" id="cd02440">
    <property type="entry name" value="AdoMet_MTases"/>
    <property type="match status" value="1"/>
</dbReference>
<dbReference type="OrthoDB" id="5489421at2"/>
<gene>
    <name evidence="4" type="ORF">EOI86_18100</name>
</gene>
<dbReference type="EMBL" id="SADE01000003">
    <property type="protein sequence ID" value="RVU34761.1"/>
    <property type="molecule type" value="Genomic_DNA"/>
</dbReference>
<keyword evidence="5" id="KW-1185">Reference proteome</keyword>
<dbReference type="InterPro" id="IPR050210">
    <property type="entry name" value="tRNA_Adenine-N(6)_MTase"/>
</dbReference>
<keyword evidence="1 4" id="KW-0489">Methyltransferase</keyword>
<dbReference type="GO" id="GO:0003676">
    <property type="term" value="F:nucleic acid binding"/>
    <property type="evidence" value="ECO:0007669"/>
    <property type="project" value="InterPro"/>
</dbReference>
<dbReference type="InterPro" id="IPR002052">
    <property type="entry name" value="DNA_methylase_N6_adenine_CS"/>
</dbReference>
<dbReference type="Proteomes" id="UP000287447">
    <property type="component" value="Unassembled WGS sequence"/>
</dbReference>
<dbReference type="Gene3D" id="3.40.50.150">
    <property type="entry name" value="Vaccinia Virus protein VP39"/>
    <property type="match status" value="1"/>
</dbReference>
<accession>A0A3S3UM58</accession>
<evidence type="ECO:0000256" key="2">
    <source>
        <dbReference type="ARBA" id="ARBA00022691"/>
    </source>
</evidence>
<dbReference type="PANTHER" id="PTHR47739:SF1">
    <property type="entry name" value="TRNA1(VAL) (ADENINE(37)-N6)-METHYLTRANSFERASE"/>
    <property type="match status" value="1"/>
</dbReference>
<dbReference type="SUPFAM" id="SSF53335">
    <property type="entry name" value="S-adenosyl-L-methionine-dependent methyltransferases"/>
    <property type="match status" value="1"/>
</dbReference>
<organism evidence="4 5">
    <name type="scientific">Hwanghaeella grinnelliae</name>
    <dbReference type="NCBI Taxonomy" id="2500179"/>
    <lineage>
        <taxon>Bacteria</taxon>
        <taxon>Pseudomonadati</taxon>
        <taxon>Pseudomonadota</taxon>
        <taxon>Alphaproteobacteria</taxon>
        <taxon>Rhodospirillales</taxon>
        <taxon>Rhodospirillaceae</taxon>
        <taxon>Hwanghaeella</taxon>
    </lineage>
</organism>
<name>A0A3S3UM58_9PROT</name>
<keyword evidence="4" id="KW-0808">Transferase</keyword>
<comment type="caution">
    <text evidence="4">The sequence shown here is derived from an EMBL/GenBank/DDBJ whole genome shotgun (WGS) entry which is preliminary data.</text>
</comment>
<dbReference type="InterPro" id="IPR007848">
    <property type="entry name" value="Small_mtfrase_dom"/>
</dbReference>
<dbReference type="AlphaFoldDB" id="A0A3S3UM58"/>
<dbReference type="PROSITE" id="PS00092">
    <property type="entry name" value="N6_MTASE"/>
    <property type="match status" value="1"/>
</dbReference>
<evidence type="ECO:0000259" key="3">
    <source>
        <dbReference type="Pfam" id="PF05175"/>
    </source>
</evidence>
<feature type="domain" description="Methyltransferase small" evidence="3">
    <location>
        <begin position="33"/>
        <end position="134"/>
    </location>
</feature>
<evidence type="ECO:0000256" key="1">
    <source>
        <dbReference type="ARBA" id="ARBA00022603"/>
    </source>
</evidence>
<sequence length="250" mass="26268">MGNGKVDLTDDSLLNGSVRLRQKRDGYRVAIDSVLLAAAVPLARPSGRVLDLGTGTGAALLCYLHRVRDASGLGVEIDVDAAAIARTNAELNGFADRMTVSEADIRNLAALPGEMPPFDQVFTNPPYMEALSADKSPIADKARSNVESAATIAEWIGAGLALLRHKGGFTVIHRADRLDAILAALHGKAGDVEIIPLWPRAGVAAKRVIVRARKGVRGGATLLPGLVLHGNGQAYTAQADAVLQRGESFP</sequence>
<evidence type="ECO:0000313" key="5">
    <source>
        <dbReference type="Proteomes" id="UP000287447"/>
    </source>
</evidence>
<evidence type="ECO:0000313" key="4">
    <source>
        <dbReference type="EMBL" id="RVU34761.1"/>
    </source>
</evidence>
<dbReference type="GO" id="GO:0008168">
    <property type="term" value="F:methyltransferase activity"/>
    <property type="evidence" value="ECO:0007669"/>
    <property type="project" value="UniProtKB-KW"/>
</dbReference>
<dbReference type="InterPro" id="IPR029063">
    <property type="entry name" value="SAM-dependent_MTases_sf"/>
</dbReference>
<reference evidence="5" key="1">
    <citation type="submission" date="2019-01" db="EMBL/GenBank/DDBJ databases">
        <title>Gri0909 isolated from a small marine red alga.</title>
        <authorList>
            <person name="Kim J."/>
            <person name="Jeong S.E."/>
            <person name="Jeon C.O."/>
        </authorList>
    </citation>
    <scope>NUCLEOTIDE SEQUENCE [LARGE SCALE GENOMIC DNA]</scope>
    <source>
        <strain evidence="5">Gri0909</strain>
    </source>
</reference>
<dbReference type="Pfam" id="PF05175">
    <property type="entry name" value="MTS"/>
    <property type="match status" value="1"/>
</dbReference>
<protein>
    <submittedName>
        <fullName evidence="4">Methyltransferase domain-containing protein</fullName>
    </submittedName>
</protein>